<organism evidence="3 4">
    <name type="scientific">Gimesia aquarii</name>
    <dbReference type="NCBI Taxonomy" id="2527964"/>
    <lineage>
        <taxon>Bacteria</taxon>
        <taxon>Pseudomonadati</taxon>
        <taxon>Planctomycetota</taxon>
        <taxon>Planctomycetia</taxon>
        <taxon>Planctomycetales</taxon>
        <taxon>Planctomycetaceae</taxon>
        <taxon>Gimesia</taxon>
    </lineage>
</organism>
<dbReference type="InterPro" id="IPR011047">
    <property type="entry name" value="Quinoprotein_ADH-like_sf"/>
</dbReference>
<dbReference type="SMART" id="SM00564">
    <property type="entry name" value="PQQ"/>
    <property type="match status" value="3"/>
</dbReference>
<dbReference type="InterPro" id="IPR015943">
    <property type="entry name" value="WD40/YVTN_repeat-like_dom_sf"/>
</dbReference>
<dbReference type="RefSeq" id="WP_144986609.1">
    <property type="nucleotide sequence ID" value="NZ_CP037920.1"/>
</dbReference>
<dbReference type="PANTHER" id="PTHR34512:SF30">
    <property type="entry name" value="OUTER MEMBRANE PROTEIN ASSEMBLY FACTOR BAMB"/>
    <property type="match status" value="1"/>
</dbReference>
<proteinExistence type="predicted"/>
<dbReference type="KEGG" id="gaw:V144x_36550"/>
<feature type="transmembrane region" description="Helical" evidence="2">
    <location>
        <begin position="21"/>
        <end position="38"/>
    </location>
</feature>
<dbReference type="Proteomes" id="UP000318704">
    <property type="component" value="Chromosome"/>
</dbReference>
<gene>
    <name evidence="3" type="primary">bamB_6</name>
    <name evidence="3" type="ORF">V144x_36550</name>
</gene>
<sequence>MNRLFPPFSGRFYLRNVNIRILLCVCILLIYPCAYLLSNDEQDGHQLIAFLDPPADKDVPDQTEPESEASNNRKELIHRIYRNRSLRSQFERAEHKFLNQEITEGALQLEKLLDHQEDYFFWPEGQSRPLNFRQRTRELFSVASPRALSDYERISGPQADWFLKQAKQNHDLTMYEYLALRFFPLQAGFEALDYLASHYLEQGNFDFSARYWDQLLNSRIHKRRMRPTHFLKAAVAYQRSGQPEKVSQILTVIGTLPVTVSGIKSNLSDAIKRVNASLEKMDLKENPGWFLSQGNPQRNRSINASLPYLNPRWSHPIARTKKSRPLDTLRSWQIKQNREDLSTAVANTPIAVDNLVIYRDFEGIRAVNIETGITSWLFKSDGSLNSLIDRIESQTPSHSTYSQNLPLDKFYYFSSLYGSLSTNGQHVFAIDYLPNPSPQIPPQLNLGIRRRISHFPLVSQRGNRLLALPVKLTTARSIDDASVTNSSTSTQKDSLQTKPAWSIDGYYFLGAPLPVGNYIYAVAEHNSQISILCINPRNGNIHWKQGIVYVNQPIHSDRNRAHKQCPLASSQGIIVCPTQIDTLVAIDATNGDLLWNYYYGEGDHYRRISQKRYYAPVSFGHPGLTSVPVIDKNRIYYLPSGSPFIHCIDLKSGVPLWDEVPREDGEFVAAVVDQTVLIIGSDYCRGRHIEDGRELWHLHVGPVTGKGILSRNNYLLPIKSGSLLSIHIPSGKESGFTLSNATQISDILNREFKQKLRRGAEYAFQRTSKVTRSQSKIRTQHNWYPGNIIAHQGHIISIGLWQIDSFAQAETMLASLPQDQERSLNSAKAQSNQLIKAELELSLGNLENAKRKLEALISVQSVSPVKERSESLLRELLYAELNESNQNEFQILAKIEDLASTPLERGRFLSRKSKYLLEQQDYQGLMEIAEEFKKIDVEQPLAMAGDTNHLVTVKSLISGLMEKVTQKASPGAREAVDLIISNDQHIALNDGSVIALQSFLDTYGSWPQAVAVRSALADQLIKQGENQRAEFLLLENYSNPNPEIAATATRQLLELWELAGLPHEAASLLQDLNDQFANVTLDSGITGSQYVKRFNRASQVWTVFQAMQPLKHSVSHVSIKQSHTGPVPPATKVIYKNYERKFLPPPEISQLLLKAGTTLNVVNKHAGQNIGKVKISDRVSYPYQSRTSFVGHFIPLGSNRIIQGVSLLHLQDELSKPLWTAEFDNLSSSQSVFYVGPSGPRVCIFQWDNQLFGLNPATGKVLWERRNIPTKSGYLSDSSKGLIGDQKAIVAFNINRTNYDVYNSITGELIRKGELELNSRSRHAFGRKLFYQTTSTTEKRVRLWDPLTDRLLLDEPVLNSGFSTQVSANELAILLPPNRLRVLNVETGDTVVESIIPDNLLENLNKFVGFSDKKRYYFNFSYTTPRRRSPHRDFYVSDSFLNVVHVDNDLICIDKKSGSMLWSRNLPKRSWIDTSQYQLPFLIFISKIRTESKTTSYSFLFEIMDAKTGNTIGFKENIIKDTLLQMHIEPRLNKILLQGMNSAIEIDFRDFQKPLKNIFDTPL</sequence>
<protein>
    <submittedName>
        <fullName evidence="3">Outer membrane protein assembly factor BamB</fullName>
    </submittedName>
</protein>
<keyword evidence="2" id="KW-0812">Transmembrane</keyword>
<dbReference type="InterPro" id="IPR018391">
    <property type="entry name" value="PQQ_b-propeller_rpt"/>
</dbReference>
<dbReference type="PANTHER" id="PTHR34512">
    <property type="entry name" value="CELL SURFACE PROTEIN"/>
    <property type="match status" value="1"/>
</dbReference>
<dbReference type="SUPFAM" id="SSF50998">
    <property type="entry name" value="Quinoprotein alcohol dehydrogenase-like"/>
    <property type="match status" value="2"/>
</dbReference>
<evidence type="ECO:0000313" key="4">
    <source>
        <dbReference type="Proteomes" id="UP000318704"/>
    </source>
</evidence>
<feature type="region of interest" description="Disordered" evidence="1">
    <location>
        <begin position="54"/>
        <end position="73"/>
    </location>
</feature>
<reference evidence="3 4" key="1">
    <citation type="submission" date="2019-03" db="EMBL/GenBank/DDBJ databases">
        <title>Deep-cultivation of Planctomycetes and their phenomic and genomic characterization uncovers novel biology.</title>
        <authorList>
            <person name="Wiegand S."/>
            <person name="Jogler M."/>
            <person name="Boedeker C."/>
            <person name="Pinto D."/>
            <person name="Vollmers J."/>
            <person name="Rivas-Marin E."/>
            <person name="Kohn T."/>
            <person name="Peeters S.H."/>
            <person name="Heuer A."/>
            <person name="Rast P."/>
            <person name="Oberbeckmann S."/>
            <person name="Bunk B."/>
            <person name="Jeske O."/>
            <person name="Meyerdierks A."/>
            <person name="Storesund J.E."/>
            <person name="Kallscheuer N."/>
            <person name="Luecker S."/>
            <person name="Lage O.M."/>
            <person name="Pohl T."/>
            <person name="Merkel B.J."/>
            <person name="Hornburger P."/>
            <person name="Mueller R.-W."/>
            <person name="Bruemmer F."/>
            <person name="Labrenz M."/>
            <person name="Spormann A.M."/>
            <person name="Op den Camp H."/>
            <person name="Overmann J."/>
            <person name="Amann R."/>
            <person name="Jetten M.S.M."/>
            <person name="Mascher T."/>
            <person name="Medema M.H."/>
            <person name="Devos D.P."/>
            <person name="Kaster A.-K."/>
            <person name="Ovreas L."/>
            <person name="Rohde M."/>
            <person name="Galperin M.Y."/>
            <person name="Jogler C."/>
        </authorList>
    </citation>
    <scope>NUCLEOTIDE SEQUENCE [LARGE SCALE GENOMIC DNA]</scope>
    <source>
        <strain evidence="3 4">V144</strain>
    </source>
</reference>
<evidence type="ECO:0000313" key="3">
    <source>
        <dbReference type="EMBL" id="QDT98170.1"/>
    </source>
</evidence>
<name>A0A517VYW1_9PLAN</name>
<evidence type="ECO:0000256" key="1">
    <source>
        <dbReference type="SAM" id="MobiDB-lite"/>
    </source>
</evidence>
<dbReference type="Gene3D" id="2.130.10.10">
    <property type="entry name" value="YVTN repeat-like/Quinoprotein amine dehydrogenase"/>
    <property type="match status" value="2"/>
</dbReference>
<keyword evidence="2" id="KW-1133">Transmembrane helix</keyword>
<accession>A0A517VYW1</accession>
<evidence type="ECO:0000256" key="2">
    <source>
        <dbReference type="SAM" id="Phobius"/>
    </source>
</evidence>
<keyword evidence="2" id="KW-0472">Membrane</keyword>
<dbReference type="EMBL" id="CP037920">
    <property type="protein sequence ID" value="QDT98170.1"/>
    <property type="molecule type" value="Genomic_DNA"/>
</dbReference>